<sequence>MGKSFALFFPTFVAHMRIAFDAKRAFMNFTGLGNYSRFVIDSMRAHYPEHEYLLYTPKAKRNPDTLRFFEDTHLIIQEPQGIYKKPVLSSIWRSGLLAKIAKADGASILHGLSNELPALRANGLKQVVTIHDLLFIRYPQFFGKIDAAIYRKKFRSACERADRIVAVSKQTQSDIVEFFGIAPEKVSVIYQGCHPQFAQMATAEMREAVRSKYGLPQEFLLFVGTLEERKNALLILKALVQGKLDIPVVLVGKPTAYAKHLMEYIEKHNLQNRVQILSSVTFSHLPALYQMAKVFVYPSVFEGFGIPLVEALQSGVPAIGATGSCLEEAGGAGSLYTHPHNADELASHINRIIDHPEVAYEMVIKGRQHITQFSSEKIATSLNNLYHSIG</sequence>
<name>A0ABT8F669_9BACT</name>
<accession>A0ABT8F669</accession>
<comment type="caution">
    <text evidence="4">The sequence shown here is derived from an EMBL/GenBank/DDBJ whole genome shotgun (WGS) entry which is preliminary data.</text>
</comment>
<keyword evidence="1" id="KW-0808">Transferase</keyword>
<evidence type="ECO:0000313" key="5">
    <source>
        <dbReference type="Proteomes" id="UP001168552"/>
    </source>
</evidence>
<dbReference type="Pfam" id="PF13439">
    <property type="entry name" value="Glyco_transf_4"/>
    <property type="match status" value="1"/>
</dbReference>
<dbReference type="Gene3D" id="3.40.50.2000">
    <property type="entry name" value="Glycogen Phosphorylase B"/>
    <property type="match status" value="2"/>
</dbReference>
<feature type="domain" description="Glycosyl transferase family 1" evidence="2">
    <location>
        <begin position="210"/>
        <end position="368"/>
    </location>
</feature>
<evidence type="ECO:0000313" key="4">
    <source>
        <dbReference type="EMBL" id="MDN4165952.1"/>
    </source>
</evidence>
<protein>
    <submittedName>
        <fullName evidence="4">Glycosyltransferase family 1 protein</fullName>
    </submittedName>
</protein>
<dbReference type="CDD" id="cd03809">
    <property type="entry name" value="GT4_MtfB-like"/>
    <property type="match status" value="1"/>
</dbReference>
<keyword evidence="5" id="KW-1185">Reference proteome</keyword>
<dbReference type="InterPro" id="IPR001296">
    <property type="entry name" value="Glyco_trans_1"/>
</dbReference>
<gene>
    <name evidence="4" type="ORF">QWY31_10590</name>
</gene>
<dbReference type="InterPro" id="IPR028098">
    <property type="entry name" value="Glyco_trans_4-like_N"/>
</dbReference>
<dbReference type="EMBL" id="JAUHJS010000005">
    <property type="protein sequence ID" value="MDN4165952.1"/>
    <property type="molecule type" value="Genomic_DNA"/>
</dbReference>
<evidence type="ECO:0000259" key="2">
    <source>
        <dbReference type="Pfam" id="PF00534"/>
    </source>
</evidence>
<organism evidence="4 5">
    <name type="scientific">Shiella aurantiaca</name>
    <dbReference type="NCBI Taxonomy" id="3058365"/>
    <lineage>
        <taxon>Bacteria</taxon>
        <taxon>Pseudomonadati</taxon>
        <taxon>Bacteroidota</taxon>
        <taxon>Cytophagia</taxon>
        <taxon>Cytophagales</taxon>
        <taxon>Shiellaceae</taxon>
        <taxon>Shiella</taxon>
    </lineage>
</organism>
<dbReference type="Pfam" id="PF00534">
    <property type="entry name" value="Glycos_transf_1"/>
    <property type="match status" value="1"/>
</dbReference>
<dbReference type="PANTHER" id="PTHR46401">
    <property type="entry name" value="GLYCOSYLTRANSFERASE WBBK-RELATED"/>
    <property type="match status" value="1"/>
</dbReference>
<feature type="domain" description="Glycosyltransferase subfamily 4-like N-terminal" evidence="3">
    <location>
        <begin position="50"/>
        <end position="195"/>
    </location>
</feature>
<reference evidence="4" key="1">
    <citation type="submission" date="2023-06" db="EMBL/GenBank/DDBJ databases">
        <title>Cytophagales bacterium Strain LB-30, isolated from soil.</title>
        <authorList>
            <person name="Liu B."/>
        </authorList>
    </citation>
    <scope>NUCLEOTIDE SEQUENCE</scope>
    <source>
        <strain evidence="4">LB-30</strain>
    </source>
</reference>
<dbReference type="Proteomes" id="UP001168552">
    <property type="component" value="Unassembled WGS sequence"/>
</dbReference>
<proteinExistence type="predicted"/>
<evidence type="ECO:0000256" key="1">
    <source>
        <dbReference type="ARBA" id="ARBA00022679"/>
    </source>
</evidence>
<dbReference type="PANTHER" id="PTHR46401:SF2">
    <property type="entry name" value="GLYCOSYLTRANSFERASE WBBK-RELATED"/>
    <property type="match status" value="1"/>
</dbReference>
<evidence type="ECO:0000259" key="3">
    <source>
        <dbReference type="Pfam" id="PF13439"/>
    </source>
</evidence>
<dbReference type="SUPFAM" id="SSF53756">
    <property type="entry name" value="UDP-Glycosyltransferase/glycogen phosphorylase"/>
    <property type="match status" value="1"/>
</dbReference>